<feature type="compositionally biased region" description="Basic and acidic residues" evidence="5">
    <location>
        <begin position="959"/>
        <end position="969"/>
    </location>
</feature>
<dbReference type="PANTHER" id="PTHR15922:SF2">
    <property type="entry name" value="NBAS SUBUNIT OF NRZ TETHERING COMPLEX"/>
    <property type="match status" value="1"/>
</dbReference>
<gene>
    <name evidence="7" type="ORF">CYLTODRAFT_423674</name>
</gene>
<dbReference type="GO" id="GO:0000149">
    <property type="term" value="F:SNARE binding"/>
    <property type="evidence" value="ECO:0007669"/>
    <property type="project" value="TreeGrafter"/>
</dbReference>
<dbReference type="EMBL" id="KN880563">
    <property type="protein sequence ID" value="KIY66173.1"/>
    <property type="molecule type" value="Genomic_DNA"/>
</dbReference>
<evidence type="ECO:0000256" key="3">
    <source>
        <dbReference type="ARBA" id="ARBA00022824"/>
    </source>
</evidence>
<dbReference type="Pfam" id="PF08314">
    <property type="entry name" value="Sec39"/>
    <property type="match status" value="1"/>
</dbReference>
<comment type="subcellular location">
    <subcellularLocation>
        <location evidence="1">Endoplasmic reticulum</location>
    </subcellularLocation>
</comment>
<evidence type="ECO:0000256" key="2">
    <source>
        <dbReference type="ARBA" id="ARBA00022448"/>
    </source>
</evidence>
<dbReference type="Proteomes" id="UP000054007">
    <property type="component" value="Unassembled WGS sequence"/>
</dbReference>
<dbReference type="PANTHER" id="PTHR15922">
    <property type="entry name" value="NEUROBLASTOMA-AMPLIFIED SEQUENCE"/>
    <property type="match status" value="1"/>
</dbReference>
<organism evidence="7 8">
    <name type="scientific">Cylindrobasidium torrendii FP15055 ss-10</name>
    <dbReference type="NCBI Taxonomy" id="1314674"/>
    <lineage>
        <taxon>Eukaryota</taxon>
        <taxon>Fungi</taxon>
        <taxon>Dikarya</taxon>
        <taxon>Basidiomycota</taxon>
        <taxon>Agaricomycotina</taxon>
        <taxon>Agaricomycetes</taxon>
        <taxon>Agaricomycetidae</taxon>
        <taxon>Agaricales</taxon>
        <taxon>Marasmiineae</taxon>
        <taxon>Physalacriaceae</taxon>
        <taxon>Cylindrobasidium</taxon>
    </lineage>
</organism>
<keyword evidence="2" id="KW-0813">Transport</keyword>
<reference evidence="7 8" key="1">
    <citation type="journal article" date="2015" name="Fungal Genet. Biol.">
        <title>Evolution of novel wood decay mechanisms in Agaricales revealed by the genome sequences of Fistulina hepatica and Cylindrobasidium torrendii.</title>
        <authorList>
            <person name="Floudas D."/>
            <person name="Held B.W."/>
            <person name="Riley R."/>
            <person name="Nagy L.G."/>
            <person name="Koehler G."/>
            <person name="Ransdell A.S."/>
            <person name="Younus H."/>
            <person name="Chow J."/>
            <person name="Chiniquy J."/>
            <person name="Lipzen A."/>
            <person name="Tritt A."/>
            <person name="Sun H."/>
            <person name="Haridas S."/>
            <person name="LaButti K."/>
            <person name="Ohm R.A."/>
            <person name="Kues U."/>
            <person name="Blanchette R.A."/>
            <person name="Grigoriev I.V."/>
            <person name="Minto R.E."/>
            <person name="Hibbett D.S."/>
        </authorList>
    </citation>
    <scope>NUCLEOTIDE SEQUENCE [LARGE SCALE GENOMIC DNA]</scope>
    <source>
        <strain evidence="7 8">FP15055 ss-10</strain>
    </source>
</reference>
<evidence type="ECO:0000256" key="1">
    <source>
        <dbReference type="ARBA" id="ARBA00004240"/>
    </source>
</evidence>
<feature type="region of interest" description="Disordered" evidence="5">
    <location>
        <begin position="137"/>
        <end position="165"/>
    </location>
</feature>
<dbReference type="GO" id="GO:0006890">
    <property type="term" value="P:retrograde vesicle-mediated transport, Golgi to endoplasmic reticulum"/>
    <property type="evidence" value="ECO:0007669"/>
    <property type="project" value="InterPro"/>
</dbReference>
<evidence type="ECO:0000256" key="5">
    <source>
        <dbReference type="SAM" id="MobiDB-lite"/>
    </source>
</evidence>
<keyword evidence="3" id="KW-0256">Endoplasmic reticulum</keyword>
<evidence type="ECO:0000313" key="8">
    <source>
        <dbReference type="Proteomes" id="UP000054007"/>
    </source>
</evidence>
<keyword evidence="4" id="KW-0653">Protein transport</keyword>
<dbReference type="AlphaFoldDB" id="A0A0D7B6L4"/>
<dbReference type="GO" id="GO:0015031">
    <property type="term" value="P:protein transport"/>
    <property type="evidence" value="ECO:0007669"/>
    <property type="project" value="UniProtKB-KW"/>
</dbReference>
<dbReference type="GO" id="GO:0070939">
    <property type="term" value="C:Dsl1/NZR complex"/>
    <property type="evidence" value="ECO:0007669"/>
    <property type="project" value="TreeGrafter"/>
</dbReference>
<sequence length="993" mass="109513">MASSSTSPDEYRAWLDLNDNELTTANVHDYLSGLHDDLWVAAACHDRVVDDVDVQQALLDIGLERTASAFQRFKSAISKPEGEVIDNTAGIGKEDDVRVAYFRDLPVDARLCRLHSLLLGRLERLQTYKDMCNEMPEQEVEDGNETDEGWDDDPWGEESSNQPKQVKRATLPIPLPVFLITPMPQSACGLALQELYAPLRVVLNRHGADLWDARFNIYESFPTQANPLDYAEYLPSIDSDTDQELVPAWSDVKPAMDSHLAVAFEAATKALDIVEDSLSTPRLGPLTSEQLSEWYTSRVQAVLETTGILDYALGIVQHGASQGVPGLDILGEDLTLLTRLVYDAPGGDDDKEEWTLERWNAMDPTTVVAAYTAHSTPESLPHDLIYLVMPYLYVVEARAERSGHPNPSLHTELLYDFILKAPLQSVAAIFEASKPTLPSSQRVIKNDEDMARLALACLYGSSSSLNEWPTMSRIYECLPSWDTSKLADYNADLADTTIDSLGDFVTPSISRPSASPSDLMVFFNPLPLSALSHALDILDVHLEGGEILARWDVPAPFGWFLQSKNDIKAQRARANQMARRSGASDDDMDGIEGWEWLLEDMIKLAGSGGPELRGAFGLISAEEIVQIFFSGLLSVGRFDLAKTMLRDNRHLAGLRRESVEELCLSCSREFYDNAASGNYKVGDMKLAYECLDVPFPSDRIVREKEFIEATSKLSSFNVQSHPGQPITPIEIRLTKDKLSLVSHLLASNSDAYNLVELVLELVRMLGFRGDVVAEVKALAMIADAALQAGDFDKAYQTSERMVAAVQALREKHDEGASAACEVCWVACFQLARHPEYEATEQKLQLFGHALELCPAEKLHDVLNAWTKLEAQDIEDRKVRMEERAKSGKVIPRKRSARAPAGGEGLRAQLANFQMHLPGTPMLLSTPDAAALASKTFKSVAANFNFGSRGRESASSVDGGSERSRSRIAGDDVAAQANRVFSKGIGWLIGADDE</sequence>
<proteinExistence type="predicted"/>
<feature type="region of interest" description="Disordered" evidence="5">
    <location>
        <begin position="948"/>
        <end position="969"/>
    </location>
</feature>
<evidence type="ECO:0000256" key="4">
    <source>
        <dbReference type="ARBA" id="ARBA00022927"/>
    </source>
</evidence>
<dbReference type="STRING" id="1314674.A0A0D7B6L4"/>
<evidence type="ECO:0000313" key="7">
    <source>
        <dbReference type="EMBL" id="KIY66173.1"/>
    </source>
</evidence>
<feature type="compositionally biased region" description="Acidic residues" evidence="5">
    <location>
        <begin position="137"/>
        <end position="156"/>
    </location>
</feature>
<dbReference type="InterPro" id="IPR013244">
    <property type="entry name" value="Sec39_domain"/>
</dbReference>
<accession>A0A0D7B6L4</accession>
<feature type="domain" description="Sec39" evidence="6">
    <location>
        <begin position="187"/>
        <end position="871"/>
    </location>
</feature>
<keyword evidence="8" id="KW-1185">Reference proteome</keyword>
<name>A0A0D7B6L4_9AGAR</name>
<evidence type="ECO:0000259" key="6">
    <source>
        <dbReference type="Pfam" id="PF08314"/>
    </source>
</evidence>
<dbReference type="OrthoDB" id="27490at2759"/>
<protein>
    <submittedName>
        <fullName evidence="7">Sec39-domain-containing protein</fullName>
    </submittedName>
</protein>